<keyword evidence="12" id="KW-1185">Reference proteome</keyword>
<dbReference type="Gene3D" id="3.40.50.300">
    <property type="entry name" value="P-loop containing nucleotide triphosphate hydrolases"/>
    <property type="match status" value="1"/>
</dbReference>
<name>A0ABD3N1A4_9STRA</name>
<dbReference type="PANTHER" id="PTHR48041">
    <property type="entry name" value="ABC TRANSPORTER G FAMILY MEMBER 28"/>
    <property type="match status" value="1"/>
</dbReference>
<accession>A0ABD3N1A4</accession>
<evidence type="ECO:0000313" key="12">
    <source>
        <dbReference type="Proteomes" id="UP001530400"/>
    </source>
</evidence>
<keyword evidence="2" id="KW-0813">Transport</keyword>
<dbReference type="GO" id="GO:0005524">
    <property type="term" value="F:ATP binding"/>
    <property type="evidence" value="ECO:0007669"/>
    <property type="project" value="UniProtKB-KW"/>
</dbReference>
<dbReference type="PANTHER" id="PTHR48041:SF139">
    <property type="entry name" value="PROTEIN SCARLET"/>
    <property type="match status" value="1"/>
</dbReference>
<evidence type="ECO:0000259" key="10">
    <source>
        <dbReference type="PROSITE" id="PS50893"/>
    </source>
</evidence>
<sequence length="756" mass="83350">MVSDEAMMTNLTHLLLLLIPVWLMIRVGAIDSTETDTDPNESDRAKGAPKGGLRWSNLGVSFDACDATSEDVDCSEDSMWLLHPSSGFVENGSLCGILGPSGAGKTTFLNALGGYTPSSSGIYLTGSVWYEELLSDGTNNSTEQYIKQHLSQQDGDIAMLSQHDNFFQMLTPRESLELAAYFEVLKQQKINPKVQDNHKELAERKLSLLGLSSVADHRIGDRTRIGGGTGGSGWLPKVNKVFSKVRRSGGLSGGERRRLSVALELVTEPKIFLADEPTTGLDSAQAEKVVRLIAKLAKERSVPSVIILHQPKSTIWQTLDAFVLLAPGGKMCYSGSRKDAVSYFKELGFECPHDVNPSEYFIDLVTVDTEDEEQSAIDNERIAFLHKKFLESAKFATDSRSIEYSLQKAEPLRNRRSIQIASLMKQKFNHLKCIGRRYYALLQRSWRQNSRNLPVNLIRLSASVVQAVLFSIIFSSIQEGKSVTKSIADRVALLTYGVINMSMMSLMKTLDLFAREQGVVTREQMRNDYSSLEYLLAKVAAEMVSPSLPMTHCIHLDIIISISTCFVKPLDTMFSWVFAIVLKHVTALRTPLVDLAKTYCLMTVTSVSLGFAIGSVTSSVESAMSVGVPIMVIFMIVGVINPSGVSTEDAPNYVMSFLRQLSPIRWAIEAVVTAEFRDMTFPMEDRGRWGNLKNLPKMGGLALVKDGNEVLSNLGLENASYSDLMNNLALLSGVYLMVSWLGLTFGGSKFVDAAQQ</sequence>
<comment type="subcellular location">
    <subcellularLocation>
        <location evidence="1">Membrane</location>
        <topology evidence="1">Multi-pass membrane protein</topology>
    </subcellularLocation>
</comment>
<keyword evidence="9" id="KW-0732">Signal</keyword>
<dbReference type="InterPro" id="IPR027417">
    <property type="entry name" value="P-loop_NTPase"/>
</dbReference>
<evidence type="ECO:0000256" key="6">
    <source>
        <dbReference type="ARBA" id="ARBA00022989"/>
    </source>
</evidence>
<feature type="transmembrane region" description="Helical" evidence="8">
    <location>
        <begin position="622"/>
        <end position="640"/>
    </location>
</feature>
<comment type="caution">
    <text evidence="11">The sequence shown here is derived from an EMBL/GenBank/DDBJ whole genome shotgun (WGS) entry which is preliminary data.</text>
</comment>
<dbReference type="SUPFAM" id="SSF52540">
    <property type="entry name" value="P-loop containing nucleoside triphosphate hydrolases"/>
    <property type="match status" value="1"/>
</dbReference>
<evidence type="ECO:0000256" key="9">
    <source>
        <dbReference type="SAM" id="SignalP"/>
    </source>
</evidence>
<evidence type="ECO:0000256" key="2">
    <source>
        <dbReference type="ARBA" id="ARBA00022448"/>
    </source>
</evidence>
<feature type="chain" id="PRO_5044793376" description="ABC transporter domain-containing protein" evidence="9">
    <location>
        <begin position="30"/>
        <end position="756"/>
    </location>
</feature>
<keyword evidence="4" id="KW-0547">Nucleotide-binding</keyword>
<dbReference type="GO" id="GO:0016020">
    <property type="term" value="C:membrane"/>
    <property type="evidence" value="ECO:0007669"/>
    <property type="project" value="UniProtKB-SubCell"/>
</dbReference>
<organism evidence="11 12">
    <name type="scientific">Cyclotella atomus</name>
    <dbReference type="NCBI Taxonomy" id="382360"/>
    <lineage>
        <taxon>Eukaryota</taxon>
        <taxon>Sar</taxon>
        <taxon>Stramenopiles</taxon>
        <taxon>Ochrophyta</taxon>
        <taxon>Bacillariophyta</taxon>
        <taxon>Coscinodiscophyceae</taxon>
        <taxon>Thalassiosirophycidae</taxon>
        <taxon>Stephanodiscales</taxon>
        <taxon>Stephanodiscaceae</taxon>
        <taxon>Cyclotella</taxon>
    </lineage>
</organism>
<protein>
    <recommendedName>
        <fullName evidence="10">ABC transporter domain-containing protein</fullName>
    </recommendedName>
</protein>
<dbReference type="InterPro" id="IPR003593">
    <property type="entry name" value="AAA+_ATPase"/>
</dbReference>
<feature type="signal peptide" evidence="9">
    <location>
        <begin position="1"/>
        <end position="29"/>
    </location>
</feature>
<gene>
    <name evidence="11" type="ORF">ACHAWO_008226</name>
</gene>
<evidence type="ECO:0000256" key="5">
    <source>
        <dbReference type="ARBA" id="ARBA00022840"/>
    </source>
</evidence>
<keyword evidence="6 8" id="KW-1133">Transmembrane helix</keyword>
<evidence type="ECO:0000256" key="3">
    <source>
        <dbReference type="ARBA" id="ARBA00022692"/>
    </source>
</evidence>
<keyword evidence="7 8" id="KW-0472">Membrane</keyword>
<evidence type="ECO:0000256" key="1">
    <source>
        <dbReference type="ARBA" id="ARBA00004141"/>
    </source>
</evidence>
<dbReference type="EMBL" id="JALLPJ020001323">
    <property type="protein sequence ID" value="KAL3769909.1"/>
    <property type="molecule type" value="Genomic_DNA"/>
</dbReference>
<dbReference type="InterPro" id="IPR050352">
    <property type="entry name" value="ABCG_transporters"/>
</dbReference>
<reference evidence="11 12" key="1">
    <citation type="submission" date="2024-10" db="EMBL/GenBank/DDBJ databases">
        <title>Updated reference genomes for cyclostephanoid diatoms.</title>
        <authorList>
            <person name="Roberts W.R."/>
            <person name="Alverson A.J."/>
        </authorList>
    </citation>
    <scope>NUCLEOTIDE SEQUENCE [LARGE SCALE GENOMIC DNA]</scope>
    <source>
        <strain evidence="11 12">AJA010-31</strain>
    </source>
</reference>
<feature type="transmembrane region" description="Helical" evidence="8">
    <location>
        <begin position="728"/>
        <end position="747"/>
    </location>
</feature>
<evidence type="ECO:0000313" key="11">
    <source>
        <dbReference type="EMBL" id="KAL3769909.1"/>
    </source>
</evidence>
<dbReference type="InterPro" id="IPR003439">
    <property type="entry name" value="ABC_transporter-like_ATP-bd"/>
</dbReference>
<dbReference type="InterPro" id="IPR013525">
    <property type="entry name" value="ABC2_TM"/>
</dbReference>
<dbReference type="PROSITE" id="PS00211">
    <property type="entry name" value="ABC_TRANSPORTER_1"/>
    <property type="match status" value="1"/>
</dbReference>
<dbReference type="InterPro" id="IPR043926">
    <property type="entry name" value="ABCG_dom"/>
</dbReference>
<dbReference type="SMART" id="SM00382">
    <property type="entry name" value="AAA"/>
    <property type="match status" value="1"/>
</dbReference>
<proteinExistence type="predicted"/>
<dbReference type="Proteomes" id="UP001530400">
    <property type="component" value="Unassembled WGS sequence"/>
</dbReference>
<keyword evidence="5" id="KW-0067">ATP-binding</keyword>
<dbReference type="InterPro" id="IPR017871">
    <property type="entry name" value="ABC_transporter-like_CS"/>
</dbReference>
<dbReference type="AlphaFoldDB" id="A0ABD3N1A4"/>
<dbReference type="PROSITE" id="PS50893">
    <property type="entry name" value="ABC_TRANSPORTER_2"/>
    <property type="match status" value="1"/>
</dbReference>
<feature type="domain" description="ABC transporter" evidence="10">
    <location>
        <begin position="67"/>
        <end position="353"/>
    </location>
</feature>
<evidence type="ECO:0000256" key="4">
    <source>
        <dbReference type="ARBA" id="ARBA00022741"/>
    </source>
</evidence>
<evidence type="ECO:0000256" key="7">
    <source>
        <dbReference type="ARBA" id="ARBA00023136"/>
    </source>
</evidence>
<dbReference type="Pfam" id="PF19055">
    <property type="entry name" value="ABC2_membrane_7"/>
    <property type="match status" value="1"/>
</dbReference>
<evidence type="ECO:0000256" key="8">
    <source>
        <dbReference type="SAM" id="Phobius"/>
    </source>
</evidence>
<dbReference type="Pfam" id="PF01061">
    <property type="entry name" value="ABC2_membrane"/>
    <property type="match status" value="1"/>
</dbReference>
<keyword evidence="3 8" id="KW-0812">Transmembrane</keyword>
<dbReference type="Pfam" id="PF00005">
    <property type="entry name" value="ABC_tran"/>
    <property type="match status" value="1"/>
</dbReference>
<feature type="transmembrane region" description="Helical" evidence="8">
    <location>
        <begin position="599"/>
        <end position="616"/>
    </location>
</feature>